<reference evidence="1 2" key="1">
    <citation type="submission" date="2019-09" db="EMBL/GenBank/DDBJ databases">
        <title>Genome sequencing of strain KACC 19306.</title>
        <authorList>
            <person name="Heo J."/>
            <person name="Kim S.-J."/>
            <person name="Kim J.-S."/>
            <person name="Hong S.-B."/>
            <person name="Kwon S.-W."/>
        </authorList>
    </citation>
    <scope>NUCLEOTIDE SEQUENCE [LARGE SCALE GENOMIC DNA]</scope>
    <source>
        <strain evidence="1 2">KACC 19306</strain>
    </source>
</reference>
<dbReference type="Proteomes" id="UP000324678">
    <property type="component" value="Chromosome"/>
</dbReference>
<evidence type="ECO:0008006" key="3">
    <source>
        <dbReference type="Google" id="ProtNLM"/>
    </source>
</evidence>
<accession>A0A5C1YIV1</accession>
<keyword evidence="2" id="KW-1185">Reference proteome</keyword>
<dbReference type="InterPro" id="IPR035069">
    <property type="entry name" value="TTHA1013/TTHA0281-like"/>
</dbReference>
<evidence type="ECO:0000313" key="1">
    <source>
        <dbReference type="EMBL" id="QEO14987.1"/>
    </source>
</evidence>
<dbReference type="EMBL" id="CP043505">
    <property type="protein sequence ID" value="QEO14987.1"/>
    <property type="molecule type" value="Genomic_DNA"/>
</dbReference>
<dbReference type="AlphaFoldDB" id="A0A5C1YIV1"/>
<dbReference type="OrthoDB" id="5772641at2"/>
<organism evidence="1 2">
    <name type="scientific">Agromyces intestinalis</name>
    <dbReference type="NCBI Taxonomy" id="2592652"/>
    <lineage>
        <taxon>Bacteria</taxon>
        <taxon>Bacillati</taxon>
        <taxon>Actinomycetota</taxon>
        <taxon>Actinomycetes</taxon>
        <taxon>Micrococcales</taxon>
        <taxon>Microbacteriaceae</taxon>
        <taxon>Agromyces</taxon>
    </lineage>
</organism>
<dbReference type="RefSeq" id="WP_149161006.1">
    <property type="nucleotide sequence ID" value="NZ_CP043505.1"/>
</dbReference>
<proteinExistence type="predicted"/>
<dbReference type="KEGG" id="ail:FLP10_11600"/>
<sequence>MSYTVEVTREGDAWIADVIDLDGAHTYARNLTALDEAVHEVIALVTDAADDDERPDLHYVYVGVDAEFTRAAELGEARDAAERRQRDLNAATATTAAKLAAAGYSVRDIAGVLKMSPGRVSQILGSKGVNPKVQNRVNRGKRAINGPTAARVTSPS</sequence>
<gene>
    <name evidence="1" type="ORF">FLP10_11600</name>
</gene>
<evidence type="ECO:0000313" key="2">
    <source>
        <dbReference type="Proteomes" id="UP000324678"/>
    </source>
</evidence>
<protein>
    <recommendedName>
        <fullName evidence="3">Type II toxin-antitoxin system HicB family antitoxin</fullName>
    </recommendedName>
</protein>
<name>A0A5C1YIV1_9MICO</name>
<dbReference type="SUPFAM" id="SSF143100">
    <property type="entry name" value="TTHA1013/TTHA0281-like"/>
    <property type="match status" value="1"/>
</dbReference>